<sequence length="914" mass="101963">MTDFTPDPAATPAAATPYASHDIDQQETREWLDALAAVVESEGRERAHFLLEQLLEEGRQQGIDLPFSANTGYVNTIEPQDEVRTPGNLELEGRLRAYMRWNAMAMVVKANRLHPEDGGDLGGHISSFASLAHMLAAGFNHFWHADDTDHGGTHGGDLLYIQGHSSPGVYARAFLEGRLSEEQMLNFRQEVDGKGLSSYPHPKLMPEFWQFPTVSMGLGPLMAIYQARFLKYLHARGLADTSQRKVWAFLGDGEMDEPESLGAIGLAAREGLDNLVFVINCNLQRLDGPVRGNGKIIQELEGEFRGSGWNVLKLLWGSNWDPLLAKDKSGVLRKVMMETLDGDYQAFKANDGAFVRKNFFGRDPELLKMVEGMSDDDIWALRRGGHDPYKVYAAFHAAQHHKGQPTVLLVKTIKGYGMGAAGEGKNTAHQTKKLTDDDIRAFRDRFNIPVPDDKLAEVPFYKPADNTPEMQYLHERRKALGGYLPKRRVKSDEQFTIPSLDTFKAVLEPTAEGREISTTQAFVRFLTQLLRDKAIGPRVVPILVDEARTFGMEGLFRQIGIYNPKGQLYTPVDKDQVMYYKEDKAGQILQEGINEAGGMSSWVAAATSYSTNNRIMIPFYVYYSMFGFQRIGDLAWAAGDMQARGFLLGGTSGRTTLNGEGLQHEDGHSHILAGTIPNCISYDPTFAHEVAIIMHDGLKRMVEKQENVFYYLTLLNENYPMPGLQEGTEEEILKGLYLCKPASENVQGPRVNLLGSGTILRESIAAQALLAQDWGVAADVWSAPSLNELTRDGQAAERWNLLHPTEERKVSFVEQQLSRTEGPVIASTDYMKNYAEQIRPFIPKGRSYKVLGTDGFGRSDFRYKLREHFEINRHYIVLAALKSLADEGVLPATKAAEAIARYGINADKINPLYA</sequence>
<accession>A0A1M4XDE8</accession>
<evidence type="ECO:0000256" key="1">
    <source>
        <dbReference type="ARBA" id="ARBA00001964"/>
    </source>
</evidence>
<dbReference type="AlphaFoldDB" id="A0A1M4XDE8"/>
<gene>
    <name evidence="15" type="ORF">SAMN02745117_01027</name>
</gene>
<comment type="cofactor">
    <cofactor evidence="1 9">
        <name>thiamine diphosphate</name>
        <dbReference type="ChEBI" id="CHEBI:58937"/>
    </cofactor>
</comment>
<keyword evidence="6 9" id="KW-0786">Thiamine pyrophosphate</keyword>
<evidence type="ECO:0000256" key="9">
    <source>
        <dbReference type="PIRNR" id="PIRNR000156"/>
    </source>
</evidence>
<proteinExistence type="predicted"/>
<feature type="binding site" evidence="10">
    <location>
        <position position="284"/>
    </location>
    <ligand>
        <name>Mg(2+)</name>
        <dbReference type="ChEBI" id="CHEBI:18420"/>
    </ligand>
</feature>
<protein>
    <recommendedName>
        <fullName evidence="4 9">Pyruvate dehydrogenase E1 component</fullName>
        <ecNumber evidence="3 9">1.2.4.1</ecNumber>
    </recommendedName>
</protein>
<dbReference type="Pfam" id="PF00456">
    <property type="entry name" value="Transketolase_N"/>
    <property type="match status" value="2"/>
</dbReference>
<feature type="domain" description="Pyruvate dehydrogenase E1 component middle" evidence="13">
    <location>
        <begin position="497"/>
        <end position="722"/>
    </location>
</feature>
<dbReference type="SUPFAM" id="SSF52922">
    <property type="entry name" value="TK C-terminal domain-like"/>
    <property type="match status" value="1"/>
</dbReference>
<dbReference type="GO" id="GO:0000287">
    <property type="term" value="F:magnesium ion binding"/>
    <property type="evidence" value="ECO:0007669"/>
    <property type="project" value="UniProtKB-ARBA"/>
</dbReference>
<dbReference type="PIRSF" id="PIRSF000156">
    <property type="entry name" value="Pyruvate_dh_E1"/>
    <property type="match status" value="1"/>
</dbReference>
<dbReference type="OrthoDB" id="9759664at2"/>
<feature type="region of interest" description="Disordered" evidence="11">
    <location>
        <begin position="1"/>
        <end position="21"/>
    </location>
</feature>
<evidence type="ECO:0000256" key="11">
    <source>
        <dbReference type="SAM" id="MobiDB-lite"/>
    </source>
</evidence>
<dbReference type="Pfam" id="PF17831">
    <property type="entry name" value="PDH_E1_M"/>
    <property type="match status" value="1"/>
</dbReference>
<comment type="function">
    <text evidence="2 9">Component of the pyruvate dehydrogenase (PDH) complex, that catalyzes the overall conversion of pyruvate to acetyl-CoA and CO(2).</text>
</comment>
<dbReference type="Gene3D" id="3.40.50.970">
    <property type="match status" value="2"/>
</dbReference>
<dbReference type="PANTHER" id="PTHR43825">
    <property type="entry name" value="PYRUVATE DEHYDROGENASE E1 COMPONENT"/>
    <property type="match status" value="1"/>
</dbReference>
<keyword evidence="7 9" id="KW-0670">Pyruvate</keyword>
<feature type="binding site" evidence="10">
    <location>
        <position position="282"/>
    </location>
    <ligand>
        <name>Mg(2+)</name>
        <dbReference type="ChEBI" id="CHEBI:18420"/>
    </ligand>
</feature>
<evidence type="ECO:0000259" key="13">
    <source>
        <dbReference type="Pfam" id="PF17831"/>
    </source>
</evidence>
<name>A0A1M4XDE8_9BURK</name>
<dbReference type="InterPro" id="IPR005474">
    <property type="entry name" value="Transketolase_N"/>
</dbReference>
<dbReference type="InterPro" id="IPR029061">
    <property type="entry name" value="THDP-binding"/>
</dbReference>
<dbReference type="FunFam" id="3.40.50.970:FF:000009">
    <property type="entry name" value="Pyruvate dehydrogenase E1 component"/>
    <property type="match status" value="1"/>
</dbReference>
<dbReference type="Pfam" id="PF22613">
    <property type="entry name" value="Transketolase_C_1"/>
    <property type="match status" value="1"/>
</dbReference>
<feature type="domain" description="Transketolase N-terminal" evidence="12">
    <location>
        <begin position="383"/>
        <end position="448"/>
    </location>
</feature>
<dbReference type="InterPro" id="IPR041621">
    <property type="entry name" value="PDH_E1_M"/>
</dbReference>
<dbReference type="InterPro" id="IPR055152">
    <property type="entry name" value="Transketolase-like_C_2"/>
</dbReference>
<evidence type="ECO:0000259" key="14">
    <source>
        <dbReference type="Pfam" id="PF22613"/>
    </source>
</evidence>
<dbReference type="NCBIfam" id="TIGR00759">
    <property type="entry name" value="aceE"/>
    <property type="match status" value="1"/>
</dbReference>
<evidence type="ECO:0000256" key="7">
    <source>
        <dbReference type="ARBA" id="ARBA00023317"/>
    </source>
</evidence>
<dbReference type="FunFam" id="3.40.50.970:FF:000011">
    <property type="entry name" value="Pyruvate dehydrogenase E1 component"/>
    <property type="match status" value="1"/>
</dbReference>
<evidence type="ECO:0000313" key="15">
    <source>
        <dbReference type="EMBL" id="SHE91400.1"/>
    </source>
</evidence>
<evidence type="ECO:0000313" key="16">
    <source>
        <dbReference type="Proteomes" id="UP000184327"/>
    </source>
</evidence>
<feature type="domain" description="Transketolase-like C-terminal" evidence="14">
    <location>
        <begin position="735"/>
        <end position="871"/>
    </location>
</feature>
<dbReference type="EMBL" id="FQUZ01000009">
    <property type="protein sequence ID" value="SHE91400.1"/>
    <property type="molecule type" value="Genomic_DNA"/>
</dbReference>
<evidence type="ECO:0000256" key="2">
    <source>
        <dbReference type="ARBA" id="ARBA00003157"/>
    </source>
</evidence>
<comment type="catalytic activity">
    <reaction evidence="8 9">
        <text>N(6)-[(R)-lipoyl]-L-lysyl-[protein] + pyruvate + H(+) = N(6)-[(R)-S(8)-acetyldihydrolipoyl]-L-lysyl-[protein] + CO2</text>
        <dbReference type="Rhea" id="RHEA:19189"/>
        <dbReference type="Rhea" id="RHEA-COMP:10474"/>
        <dbReference type="Rhea" id="RHEA-COMP:10478"/>
        <dbReference type="ChEBI" id="CHEBI:15361"/>
        <dbReference type="ChEBI" id="CHEBI:15378"/>
        <dbReference type="ChEBI" id="CHEBI:16526"/>
        <dbReference type="ChEBI" id="CHEBI:83099"/>
        <dbReference type="ChEBI" id="CHEBI:83111"/>
        <dbReference type="EC" id="1.2.4.1"/>
    </reaction>
</comment>
<feature type="domain" description="Transketolase N-terminal" evidence="12">
    <location>
        <begin position="123"/>
        <end position="314"/>
    </location>
</feature>
<evidence type="ECO:0000256" key="3">
    <source>
        <dbReference type="ARBA" id="ARBA00012281"/>
    </source>
</evidence>
<dbReference type="SUPFAM" id="SSF52518">
    <property type="entry name" value="Thiamin diphosphate-binding fold (THDP-binding)"/>
    <property type="match status" value="2"/>
</dbReference>
<keyword evidence="10" id="KW-0460">Magnesium</keyword>
<keyword evidence="5 9" id="KW-0560">Oxidoreductase</keyword>
<dbReference type="Proteomes" id="UP000184327">
    <property type="component" value="Unassembled WGS sequence"/>
</dbReference>
<evidence type="ECO:0000256" key="5">
    <source>
        <dbReference type="ARBA" id="ARBA00023002"/>
    </source>
</evidence>
<organism evidence="15 16">
    <name type="scientific">Lampropedia hyalina DSM 16112</name>
    <dbReference type="NCBI Taxonomy" id="1122156"/>
    <lineage>
        <taxon>Bacteria</taxon>
        <taxon>Pseudomonadati</taxon>
        <taxon>Pseudomonadota</taxon>
        <taxon>Betaproteobacteria</taxon>
        <taxon>Burkholderiales</taxon>
        <taxon>Comamonadaceae</taxon>
        <taxon>Lampropedia</taxon>
    </lineage>
</organism>
<dbReference type="InterPro" id="IPR051157">
    <property type="entry name" value="PDH/Transketolase"/>
</dbReference>
<evidence type="ECO:0000256" key="10">
    <source>
        <dbReference type="PIRSR" id="PIRSR000156-1"/>
    </source>
</evidence>
<feature type="compositionally biased region" description="Low complexity" evidence="11">
    <location>
        <begin position="1"/>
        <end position="19"/>
    </location>
</feature>
<dbReference type="InterPro" id="IPR004660">
    <property type="entry name" value="PDH_E1"/>
</dbReference>
<evidence type="ECO:0000256" key="4">
    <source>
        <dbReference type="ARBA" id="ARBA00017172"/>
    </source>
</evidence>
<dbReference type="STRING" id="1122156.SAMN02745117_01027"/>
<comment type="cofactor">
    <cofactor evidence="10">
        <name>Mg(2+)</name>
        <dbReference type="ChEBI" id="CHEBI:18420"/>
    </cofactor>
</comment>
<evidence type="ECO:0000256" key="6">
    <source>
        <dbReference type="ARBA" id="ARBA00023052"/>
    </source>
</evidence>
<dbReference type="InterPro" id="IPR035807">
    <property type="entry name" value="PDC_E1_N"/>
</dbReference>
<dbReference type="InterPro" id="IPR009014">
    <property type="entry name" value="Transketo_C/PFOR_II"/>
</dbReference>
<dbReference type="Gene3D" id="3.40.50.920">
    <property type="match status" value="1"/>
</dbReference>
<keyword evidence="16" id="KW-1185">Reference proteome</keyword>
<dbReference type="GO" id="GO:0004739">
    <property type="term" value="F:pyruvate dehydrogenase (acetyl-transferring) activity"/>
    <property type="evidence" value="ECO:0007669"/>
    <property type="project" value="UniProtKB-EC"/>
</dbReference>
<keyword evidence="10" id="KW-0479">Metal-binding</keyword>
<evidence type="ECO:0000256" key="8">
    <source>
        <dbReference type="ARBA" id="ARBA00051231"/>
    </source>
</evidence>
<reference evidence="15 16" key="1">
    <citation type="submission" date="2016-11" db="EMBL/GenBank/DDBJ databases">
        <authorList>
            <person name="Jaros S."/>
            <person name="Januszkiewicz K."/>
            <person name="Wedrychowicz H."/>
        </authorList>
    </citation>
    <scope>NUCLEOTIDE SEQUENCE [LARGE SCALE GENOMIC DNA]</scope>
    <source>
        <strain evidence="15 16">DSM 16112</strain>
    </source>
</reference>
<dbReference type="PANTHER" id="PTHR43825:SF3">
    <property type="entry name" value="PYRUVATE DEHYDROGENASE E1 COMPONENT"/>
    <property type="match status" value="1"/>
</dbReference>
<dbReference type="CDD" id="cd02017">
    <property type="entry name" value="TPP_E1_EcPDC_like"/>
    <property type="match status" value="1"/>
</dbReference>
<dbReference type="EC" id="1.2.4.1" evidence="3 9"/>
<evidence type="ECO:0000259" key="12">
    <source>
        <dbReference type="Pfam" id="PF00456"/>
    </source>
</evidence>
<feature type="binding site" evidence="10">
    <location>
        <position position="252"/>
    </location>
    <ligand>
        <name>Mg(2+)</name>
        <dbReference type="ChEBI" id="CHEBI:18420"/>
    </ligand>
</feature>